<evidence type="ECO:0000256" key="1">
    <source>
        <dbReference type="SAM" id="Coils"/>
    </source>
</evidence>
<comment type="caution">
    <text evidence="2">The sequence shown here is derived from an EMBL/GenBank/DDBJ whole genome shotgun (WGS) entry which is preliminary data.</text>
</comment>
<protein>
    <submittedName>
        <fullName evidence="2">Uncharacterized protein</fullName>
    </submittedName>
</protein>
<accession>L7LKR3</accession>
<dbReference type="Proteomes" id="UP000035083">
    <property type="component" value="Unassembled WGS sequence"/>
</dbReference>
<dbReference type="RefSeq" id="WP_006896005.1">
    <property type="nucleotide sequence ID" value="NZ_BANU01000010.1"/>
</dbReference>
<feature type="coiled-coil region" evidence="1">
    <location>
        <begin position="111"/>
        <end position="138"/>
    </location>
</feature>
<name>L7LKR3_9ACTN</name>
<evidence type="ECO:0000313" key="2">
    <source>
        <dbReference type="EMBL" id="GAC60623.1"/>
    </source>
</evidence>
<proteinExistence type="predicted"/>
<gene>
    <name evidence="2" type="ORF">GSI01S_10_02160</name>
</gene>
<reference evidence="2 3" key="1">
    <citation type="submission" date="2012-12" db="EMBL/GenBank/DDBJ databases">
        <title>Whole genome shotgun sequence of Gordonia sihwensis NBRC 108236.</title>
        <authorList>
            <person name="Yoshida I."/>
            <person name="Hosoyama A."/>
            <person name="Tsuchikane K."/>
            <person name="Ando Y."/>
            <person name="Baba S."/>
            <person name="Ohji S."/>
            <person name="Hamada M."/>
            <person name="Tamura T."/>
            <person name="Yamazoe A."/>
            <person name="Yamazaki S."/>
            <person name="Fujita N."/>
        </authorList>
    </citation>
    <scope>NUCLEOTIDE SEQUENCE [LARGE SCALE GENOMIC DNA]</scope>
    <source>
        <strain evidence="2 3">NBRC 108236</strain>
    </source>
</reference>
<organism evidence="2 3">
    <name type="scientific">Gordonia sihwensis NBRC 108236</name>
    <dbReference type="NCBI Taxonomy" id="1223544"/>
    <lineage>
        <taxon>Bacteria</taxon>
        <taxon>Bacillati</taxon>
        <taxon>Actinomycetota</taxon>
        <taxon>Actinomycetes</taxon>
        <taxon>Mycobacteriales</taxon>
        <taxon>Gordoniaceae</taxon>
        <taxon>Gordonia</taxon>
    </lineage>
</organism>
<keyword evidence="1" id="KW-0175">Coiled coil</keyword>
<dbReference type="AlphaFoldDB" id="L7LKR3"/>
<keyword evidence="3" id="KW-1185">Reference proteome</keyword>
<sequence>MTEQFQNLKELPDTTDIVQRARAALDGITEGRWWWTAETRARLIALGDDKHELTDAREIIRCAALLHPGEADARFIAAAPDLVRELADELEATRRSERENQDLAIKHYVAKDDLQIERDELRAEVERVRKLAERWEADPCVCGYRIPDGNDTDSQCLHCGATSLLRALDGKAGRG</sequence>
<evidence type="ECO:0000313" key="3">
    <source>
        <dbReference type="Proteomes" id="UP000035083"/>
    </source>
</evidence>
<dbReference type="EMBL" id="BANU01000010">
    <property type="protein sequence ID" value="GAC60623.1"/>
    <property type="molecule type" value="Genomic_DNA"/>
</dbReference>